<dbReference type="InterPro" id="IPR003961">
    <property type="entry name" value="FN3_dom"/>
</dbReference>
<dbReference type="SUPFAM" id="SSF49265">
    <property type="entry name" value="Fibronectin type III"/>
    <property type="match status" value="1"/>
</dbReference>
<dbReference type="Proteomes" id="UP001431783">
    <property type="component" value="Unassembled WGS sequence"/>
</dbReference>
<feature type="domain" description="EGF-like" evidence="1">
    <location>
        <begin position="43"/>
        <end position="54"/>
    </location>
</feature>
<protein>
    <recommendedName>
        <fullName evidence="1">EGF-like domain-containing protein</fullName>
    </recommendedName>
</protein>
<dbReference type="Gene3D" id="2.170.300.10">
    <property type="entry name" value="Tie2 ligand-binding domain superfamily"/>
    <property type="match status" value="1"/>
</dbReference>
<dbReference type="Gene3D" id="2.60.40.10">
    <property type="entry name" value="Immunoglobulins"/>
    <property type="match status" value="2"/>
</dbReference>
<dbReference type="InterPro" id="IPR000742">
    <property type="entry name" value="EGF"/>
</dbReference>
<gene>
    <name evidence="2" type="ORF">WA026_004871</name>
</gene>
<dbReference type="EMBL" id="JARQZJ010000092">
    <property type="protein sequence ID" value="KAK9883931.1"/>
    <property type="molecule type" value="Genomic_DNA"/>
</dbReference>
<evidence type="ECO:0000259" key="1">
    <source>
        <dbReference type="PROSITE" id="PS00022"/>
    </source>
</evidence>
<dbReference type="PROSITE" id="PS00022">
    <property type="entry name" value="EGF_1"/>
    <property type="match status" value="1"/>
</dbReference>
<reference evidence="2 3" key="1">
    <citation type="submission" date="2023-03" db="EMBL/GenBank/DDBJ databases">
        <title>Genome insight into feeding habits of ladybird beetles.</title>
        <authorList>
            <person name="Li H.-S."/>
            <person name="Huang Y.-H."/>
            <person name="Pang H."/>
        </authorList>
    </citation>
    <scope>NUCLEOTIDE SEQUENCE [LARGE SCALE GENOMIC DNA]</scope>
    <source>
        <strain evidence="2">SYSU_2023b</strain>
        <tissue evidence="2">Whole body</tissue>
    </source>
</reference>
<dbReference type="InterPro" id="IPR036116">
    <property type="entry name" value="FN3_sf"/>
</dbReference>
<organism evidence="2 3">
    <name type="scientific">Henosepilachna vigintioctopunctata</name>
    <dbReference type="NCBI Taxonomy" id="420089"/>
    <lineage>
        <taxon>Eukaryota</taxon>
        <taxon>Metazoa</taxon>
        <taxon>Ecdysozoa</taxon>
        <taxon>Arthropoda</taxon>
        <taxon>Hexapoda</taxon>
        <taxon>Insecta</taxon>
        <taxon>Pterygota</taxon>
        <taxon>Neoptera</taxon>
        <taxon>Endopterygota</taxon>
        <taxon>Coleoptera</taxon>
        <taxon>Polyphaga</taxon>
        <taxon>Cucujiformia</taxon>
        <taxon>Coccinelloidea</taxon>
        <taxon>Coccinellidae</taxon>
        <taxon>Epilachninae</taxon>
        <taxon>Epilachnini</taxon>
        <taxon>Henosepilachna</taxon>
    </lineage>
</organism>
<proteinExistence type="predicted"/>
<evidence type="ECO:0000313" key="2">
    <source>
        <dbReference type="EMBL" id="KAK9883931.1"/>
    </source>
</evidence>
<evidence type="ECO:0000313" key="3">
    <source>
        <dbReference type="Proteomes" id="UP001431783"/>
    </source>
</evidence>
<accession>A0AAW1UJY6</accession>
<name>A0AAW1UJY6_9CUCU</name>
<sequence>MKCDSWEQLGDSCIPCNLVKEDKKVDTCKNVRACEFTSIGSKCFCSPGSTGAKCEEICEPNKYGYGCSQECGNCFAGRECRKQDGICDGCTYEFQGPKCLLPKNDIKLKYPPSIIESSPSTCTVQLVNREYLGELPFKYYLVQYQNVDSNSIIKNVSSGANAWKDFGPSRKSDDVNPVVVVGLKSSTTYRIRILIASEENRIKKLDKAKVPFSICNTTSNVPSEVYEVLQEESNYDTVKVSWKSRRYPKGMIDHYRIEYKVSKSFNITRKNAM</sequence>
<dbReference type="AlphaFoldDB" id="A0AAW1UJY6"/>
<keyword evidence="3" id="KW-1185">Reference proteome</keyword>
<comment type="caution">
    <text evidence="2">The sequence shown here is derived from an EMBL/GenBank/DDBJ whole genome shotgun (WGS) entry which is preliminary data.</text>
</comment>
<dbReference type="InterPro" id="IPR013783">
    <property type="entry name" value="Ig-like_fold"/>
</dbReference>
<dbReference type="CDD" id="cd00063">
    <property type="entry name" value="FN3"/>
    <property type="match status" value="1"/>
</dbReference>